<proteinExistence type="predicted"/>
<gene>
    <name evidence="1" type="ORF">pCQ4.72c</name>
</gene>
<evidence type="ECO:0000313" key="1">
    <source>
        <dbReference type="EMBL" id="AFH75197.1"/>
    </source>
</evidence>
<geneLocation type="plasmid" evidence="1">
    <name>pCQ4</name>
</geneLocation>
<dbReference type="EMBL" id="JQ340175">
    <property type="protein sequence ID" value="AFH75197.1"/>
    <property type="molecule type" value="Genomic_DNA"/>
</dbReference>
<name>I0CEI4_9ACTN</name>
<organism evidence="1">
    <name type="scientific">Streptomyces sp. W75</name>
    <dbReference type="NCBI Taxonomy" id="1170711"/>
    <lineage>
        <taxon>Bacteria</taxon>
        <taxon>Bacillati</taxon>
        <taxon>Actinomycetota</taxon>
        <taxon>Actinomycetes</taxon>
        <taxon>Kitasatosporales</taxon>
        <taxon>Streptomycetaceae</taxon>
        <taxon>Streptomyces</taxon>
    </lineage>
</organism>
<reference evidence="1" key="1">
    <citation type="submission" date="2011-12" db="EMBL/GenBank/DDBJ databases">
        <title>Complete nucleotide sequence of Streptomyces circular plasmid pCQ4.</title>
        <authorList>
            <person name="Cheng Q."/>
            <person name="Tian X."/>
            <person name="Qin Z."/>
        </authorList>
    </citation>
    <scope>NUCLEOTIDE SEQUENCE</scope>
    <source>
        <strain evidence="1">W75</strain>
        <plasmid evidence="1">pCQ4</plasmid>
    </source>
</reference>
<protein>
    <submittedName>
        <fullName evidence="1">Uncharacterized protein</fullName>
    </submittedName>
</protein>
<accession>I0CEI4</accession>
<dbReference type="AlphaFoldDB" id="I0CEI4"/>
<sequence length="195" mass="21498">MLRIRASVRASSFSRSRRSRAADFASAPRAARRTAPFCVAVERPLTAFAVEVAAVPRLVIFDWAVSTSRARVRAWRAESLSAVARLVPWPRRSTDRFHWAMPVSSQSRVVRLVRAASRAASAAAWTATGMRATFMPRISSSLSALARSACLSAMTWQPTHRCPTATYASSSSGPPWSQSSCRVPHCEQTDRVYAW</sequence>
<keyword evidence="1" id="KW-0614">Plasmid</keyword>